<dbReference type="AlphaFoldDB" id="A0A193GH76"/>
<evidence type="ECO:0000259" key="3">
    <source>
        <dbReference type="Pfam" id="PF25023"/>
    </source>
</evidence>
<dbReference type="STRING" id="463014.BAU07_21890"/>
<feature type="region of interest" description="Disordered" evidence="2">
    <location>
        <begin position="1085"/>
        <end position="1112"/>
    </location>
</feature>
<dbReference type="InterPro" id="IPR056823">
    <property type="entry name" value="TEN-like_YD-shell"/>
</dbReference>
<keyword evidence="1" id="KW-0677">Repeat</keyword>
<keyword evidence="5" id="KW-1185">Reference proteome</keyword>
<dbReference type="PANTHER" id="PTHR32305:SF15">
    <property type="entry name" value="PROTEIN RHSA-RELATED"/>
    <property type="match status" value="1"/>
</dbReference>
<dbReference type="InterPro" id="IPR050708">
    <property type="entry name" value="T6SS_VgrG/RHS"/>
</dbReference>
<dbReference type="NCBIfam" id="TIGR01643">
    <property type="entry name" value="YD_repeat_2x"/>
    <property type="match status" value="3"/>
</dbReference>
<dbReference type="PANTHER" id="PTHR32305">
    <property type="match status" value="1"/>
</dbReference>
<evidence type="ECO:0000256" key="1">
    <source>
        <dbReference type="ARBA" id="ARBA00022737"/>
    </source>
</evidence>
<dbReference type="InterPro" id="IPR022385">
    <property type="entry name" value="Rhs_assc_core"/>
</dbReference>
<dbReference type="Pfam" id="PF05593">
    <property type="entry name" value="RHS_repeat"/>
    <property type="match status" value="2"/>
</dbReference>
<accession>A0A193GH76</accession>
<evidence type="ECO:0000313" key="4">
    <source>
        <dbReference type="EMBL" id="ANN79417.1"/>
    </source>
</evidence>
<organism evidence="4 5">
    <name type="scientific">Bordetella flabilis</name>
    <dbReference type="NCBI Taxonomy" id="463014"/>
    <lineage>
        <taxon>Bacteria</taxon>
        <taxon>Pseudomonadati</taxon>
        <taxon>Pseudomonadota</taxon>
        <taxon>Betaproteobacteria</taxon>
        <taxon>Burkholderiales</taxon>
        <taxon>Alcaligenaceae</taxon>
        <taxon>Bordetella</taxon>
    </lineage>
</organism>
<dbReference type="Proteomes" id="UP000091926">
    <property type="component" value="Chromosome"/>
</dbReference>
<dbReference type="Gene3D" id="2.180.10.10">
    <property type="entry name" value="RHS repeat-associated core"/>
    <property type="match status" value="2"/>
</dbReference>
<protein>
    <recommendedName>
        <fullName evidence="3">Teneurin-like YD-shell domain-containing protein</fullName>
    </recommendedName>
</protein>
<dbReference type="EMBL" id="CP016172">
    <property type="protein sequence ID" value="ANN79417.1"/>
    <property type="molecule type" value="Genomic_DNA"/>
</dbReference>
<dbReference type="KEGG" id="bfz:BAU07_21890"/>
<reference evidence="4 5" key="1">
    <citation type="submission" date="2016-06" db="EMBL/GenBank/DDBJ databases">
        <title>Complete genome sequences of Bordetella bronchialis and Bordetella flabilis.</title>
        <authorList>
            <person name="LiPuma J.J."/>
            <person name="Spilker T."/>
        </authorList>
    </citation>
    <scope>NUCLEOTIDE SEQUENCE [LARGE SCALE GENOMIC DNA]</scope>
    <source>
        <strain evidence="4 5">AU10664</strain>
    </source>
</reference>
<dbReference type="Pfam" id="PF25023">
    <property type="entry name" value="TEN_YD-shell"/>
    <property type="match status" value="1"/>
</dbReference>
<gene>
    <name evidence="4" type="ORF">BAU07_21890</name>
</gene>
<dbReference type="NCBIfam" id="TIGR03696">
    <property type="entry name" value="Rhs_assc_core"/>
    <property type="match status" value="1"/>
</dbReference>
<dbReference type="InterPro" id="IPR006530">
    <property type="entry name" value="YD"/>
</dbReference>
<evidence type="ECO:0000256" key="2">
    <source>
        <dbReference type="SAM" id="MobiDB-lite"/>
    </source>
</evidence>
<dbReference type="InterPro" id="IPR031325">
    <property type="entry name" value="RHS_repeat"/>
</dbReference>
<sequence length="1196" mass="128981">MSHCTRNSGQALLDETTFTYASDTANFGRLTRRVRTHHDGQAYATTEDFGYGKDADSNGAILYTRTVTTHDGLKVSTSASRSALTGRLWRRTGAQGVVTAYTYDALGRLLTRTRDPGGIYENTLTYDYVITSGTDEAFQLVVTDSNGNKRCRGMDGAGRALYIAPNSVDDGLNEPEPQKYKTVSRTYDGLGRPAAHKRADWLLATGGEYARTGTCAYDDWGSPCRVDYDDGTWTGRAVDPIGLTSRRVIGGKNKQGSVTSGQVVNTYDAGGRLLKVARYAAGADTNSAAPYSTRTMSYDGLGRLRSITDPLGRTTTYEYDNWGRAVQTTLPDGTVVKRRYGADTPAPRVVEITLANSAQQVPETTLGTRAFDGLGRVVSADVGVGSWQYEYDAPNADTHTMDPRASRVTSSDDPVRAFSYIAELGGKVGTIKAYGTGGADDPPAIVQSFTYDAATGSLESASETTEIAGLASSAQYGTHASGRLKSQTWVQGNTTGTMAYDHYTIGGMCCQYTHVDNAVRTTTLDSWGRIGEVSDDQMKVTLTYDPAGRLTVWQTSDSAASHTLRVPLTLDDYGREVGRSIWEDSEPSGDPTWQITQQWNEADLLTQRTIKQGGNNYRTESYGYDSRNRLTKWASSGASPTDRYGNVLLAQVFTFDSFNNVTQVVSSFPDGQSNTASFQYNDQAGAPCMLSSFSNTHPTYPAHNGTPATVSYAGTRLTGDGLGNAFGPYDELGRLTQVATPAGTAHYAYDPLDRRRSRVDGSGASYFYYKGRALVNVVEGANATRLLRSPAGGTAQYSDRGGSGEVWLTASDAAGSVLSASSGANREEFAYSPYGEDQDKNNVTISGYTGQYRDPLLPGYMLGNGYRAYLPALMRFAQADSPAYSPFGRGGINPYAYCAGDPINRSDPSGHFFLTHWIKHIDHDIGNFFSRHAPFISRAFNAAGRWVLNFTQKGGVLSFLPDKDNPLVLGENWFSGVMRTKYLRYTPLAFALKGMNWATNELTNVIHNTTGLSDSWSKLGAMGIEAGVTYGVGEGVGAAGAMLGESGAAGEEAASQAGLGMTGSNSAGDVAESWGRFEGGADSFASNLSPAEDAGGELLDEKPTPPPPEYPTEPYEEERLINVVYDNGNVIDQQWETWTYYPGPYPMAPTVPTFAEFAIDEGFLGLLPSYNWAVNLMGSEYALPPEVGEPPPDYMP</sequence>
<feature type="domain" description="Teneurin-like YD-shell" evidence="3">
    <location>
        <begin position="590"/>
        <end position="886"/>
    </location>
</feature>
<proteinExistence type="predicted"/>
<evidence type="ECO:0000313" key="5">
    <source>
        <dbReference type="Proteomes" id="UP000091926"/>
    </source>
</evidence>
<name>A0A193GH76_9BORD</name>